<evidence type="ECO:0000313" key="4">
    <source>
        <dbReference type="Proteomes" id="UP000031246"/>
    </source>
</evidence>
<sequence length="744" mass="85622">MILRFNKIEGVGKFRSVLTIGGLSFSDINLIYGGNTKGKSTLTAIFKSLQSGDKTIIKGRQSFGSNTQEIVLHTGDGEIKFSSQKWSNGFPRLVIFDDDFISKNIHLGGEVAYDNHKSLNTVIIGEEGQKIADDIEKLQNEVTEITTKKKNHGNIYTNRFPNAELTLTKFKNLKKIIDVDSEIEKVKIRINDVQNQDKIRTTCDQVDKYFKDAAYNLDFTATSQPFEINQKIISDHINKTWSDANGSINFIQTGLALLKSDAKDCVFCGQELNKSSLDLIQEFNKLFSEQYLQLQASIAQEISIFKDWNIELSITRIKTVSGNVGIRIDFDTNLSQLKTDFEKELDKKLQDLSYSVDFSSFKRLQLGFLNAHSSYSKLKNERLKEITESFESLKEQLQMLEFAKIRHGENWDEYFEKHKELDIAFDKKKNEREAKRAELEEYGIKIYEKHHKTINLLLSNLQADFRLKDFKPLKKIKGKDERIFSLTFFTKHDVILEGDNTTIPNFRNTLSESDKRLLAFTFFISSLINDKDLGEKIVVFDDPFSSFDSERRRATITEILTLSNTNEVNQDRNKPKQIFILTHELDFYKWCLLKFPTCISVEIINDGMTDGVKKSSLSRINKDLFLEQESIKDLKAISSIVNDGEDITDLEGWFSKCRKILEDTYTKKYLPHLTDDILARKGVRTFTETLKLKKVNGFDDTVKFQKLMNLCDDLNIELHNNGFTNDKENGVAVLRDFISSMELV</sequence>
<evidence type="ECO:0000256" key="1">
    <source>
        <dbReference type="SAM" id="Coils"/>
    </source>
</evidence>
<dbReference type="RefSeq" id="WP_039478769.1">
    <property type="nucleotide sequence ID" value="NZ_JSYN01000021.1"/>
</dbReference>
<accession>A0A0C1D5F9</accession>
<dbReference type="EMBL" id="JSYN01000021">
    <property type="protein sequence ID" value="KIA92256.1"/>
    <property type="molecule type" value="Genomic_DNA"/>
</dbReference>
<feature type="domain" description="Protein CR006 P-loop" evidence="2">
    <location>
        <begin position="24"/>
        <end position="170"/>
    </location>
</feature>
<name>A0A0C1D5F9_9SPHI</name>
<gene>
    <name evidence="3" type="ORF">OC25_17635</name>
</gene>
<keyword evidence="1" id="KW-0175">Coiled coil</keyword>
<dbReference type="InterPro" id="IPR026866">
    <property type="entry name" value="CR006_AAA"/>
</dbReference>
<dbReference type="Proteomes" id="UP000031246">
    <property type="component" value="Unassembled WGS sequence"/>
</dbReference>
<dbReference type="SUPFAM" id="SSF52540">
    <property type="entry name" value="P-loop containing nucleoside triphosphate hydrolases"/>
    <property type="match status" value="1"/>
</dbReference>
<feature type="domain" description="Protein CR006 P-loop" evidence="2">
    <location>
        <begin position="190"/>
        <end position="589"/>
    </location>
</feature>
<evidence type="ECO:0000313" key="3">
    <source>
        <dbReference type="EMBL" id="KIA92256.1"/>
    </source>
</evidence>
<evidence type="ECO:0000259" key="2">
    <source>
        <dbReference type="Pfam" id="PF13166"/>
    </source>
</evidence>
<feature type="coiled-coil region" evidence="1">
    <location>
        <begin position="376"/>
        <end position="403"/>
    </location>
</feature>
<proteinExistence type="predicted"/>
<dbReference type="OrthoDB" id="9789562at2"/>
<dbReference type="Pfam" id="PF13166">
    <property type="entry name" value="AAA_13"/>
    <property type="match status" value="2"/>
</dbReference>
<reference evidence="3 4" key="1">
    <citation type="submission" date="2014-10" db="EMBL/GenBank/DDBJ databases">
        <title>Pedobacter Kyungheensis.</title>
        <authorList>
            <person name="Anderson B.M."/>
            <person name="Newman J.D."/>
        </authorList>
    </citation>
    <scope>NUCLEOTIDE SEQUENCE [LARGE SCALE GENOMIC DNA]</scope>
    <source>
        <strain evidence="3 4">KACC 16221</strain>
    </source>
</reference>
<protein>
    <recommendedName>
        <fullName evidence="2">Protein CR006 P-loop domain-containing protein</fullName>
    </recommendedName>
</protein>
<dbReference type="Gene3D" id="3.40.50.300">
    <property type="entry name" value="P-loop containing nucleotide triphosphate hydrolases"/>
    <property type="match status" value="1"/>
</dbReference>
<organism evidence="3 4">
    <name type="scientific">Pedobacter kyungheensis</name>
    <dbReference type="NCBI Taxonomy" id="1069985"/>
    <lineage>
        <taxon>Bacteria</taxon>
        <taxon>Pseudomonadati</taxon>
        <taxon>Bacteroidota</taxon>
        <taxon>Sphingobacteriia</taxon>
        <taxon>Sphingobacteriales</taxon>
        <taxon>Sphingobacteriaceae</taxon>
        <taxon>Pedobacter</taxon>
    </lineage>
</organism>
<comment type="caution">
    <text evidence="3">The sequence shown here is derived from an EMBL/GenBank/DDBJ whole genome shotgun (WGS) entry which is preliminary data.</text>
</comment>
<dbReference type="AlphaFoldDB" id="A0A0C1D5F9"/>
<dbReference type="InterPro" id="IPR027417">
    <property type="entry name" value="P-loop_NTPase"/>
</dbReference>
<keyword evidence="4" id="KW-1185">Reference proteome</keyword>